<dbReference type="Pfam" id="PF13483">
    <property type="entry name" value="Lactamase_B_3"/>
    <property type="match status" value="1"/>
</dbReference>
<gene>
    <name evidence="1" type="ordered locus">Acear_0638</name>
</gene>
<accession>D9QVC1</accession>
<name>D9QVC1_ACEAZ</name>
<evidence type="ECO:0000313" key="1">
    <source>
        <dbReference type="EMBL" id="ADL12180.1"/>
    </source>
</evidence>
<dbReference type="OrthoDB" id="36975at2"/>
<proteinExistence type="predicted"/>
<dbReference type="eggNOG" id="COG2220">
    <property type="taxonomic scope" value="Bacteria"/>
</dbReference>
<dbReference type="PANTHER" id="PTHR42967:SF1">
    <property type="entry name" value="MBL FOLD METALLO-HYDROLASE"/>
    <property type="match status" value="1"/>
</dbReference>
<sequence length="243" mass="28687">MTAEIDIYHLYHSGICIKTENYCLVFDYCNDQPAGEEKRIENGVLTTEELAEQEKGLVFVTHNHGDHFNPVIFDWAEELDTIEYILSNDVQVQDQENRHKVGKYQELKLDDVYIETYGTTDQGVSFYVEVDGFNIFHSGDLNWWHWKKFTLEERKQEEVEFKQELDRLEGKEIDIACVPVDHRLEEHYYLAGRYFAETIEPEMIVPIHFRDNYYITSDFVDEIADLPVNAVEITERGQKIIFN</sequence>
<dbReference type="Proteomes" id="UP000001661">
    <property type="component" value="Chromosome"/>
</dbReference>
<dbReference type="SUPFAM" id="SSF56281">
    <property type="entry name" value="Metallo-hydrolase/oxidoreductase"/>
    <property type="match status" value="1"/>
</dbReference>
<dbReference type="RefSeq" id="WP_013277626.1">
    <property type="nucleotide sequence ID" value="NC_014378.1"/>
</dbReference>
<dbReference type="HOGENOM" id="CLU_061731_0_0_9"/>
<keyword evidence="2" id="KW-1185">Reference proteome</keyword>
<reference evidence="1 2" key="1">
    <citation type="journal article" date="2010" name="Stand. Genomic Sci.">
        <title>Complete genome sequence of Acetohalobium arabaticum type strain (Z-7288).</title>
        <authorList>
            <person name="Sikorski J."/>
            <person name="Lapidus A."/>
            <person name="Chertkov O."/>
            <person name="Lucas S."/>
            <person name="Copeland A."/>
            <person name="Glavina Del Rio T."/>
            <person name="Nolan M."/>
            <person name="Tice H."/>
            <person name="Cheng J.F."/>
            <person name="Han C."/>
            <person name="Brambilla E."/>
            <person name="Pitluck S."/>
            <person name="Liolios K."/>
            <person name="Ivanova N."/>
            <person name="Mavromatis K."/>
            <person name="Mikhailova N."/>
            <person name="Pati A."/>
            <person name="Bruce D."/>
            <person name="Detter C."/>
            <person name="Tapia R."/>
            <person name="Goodwin L."/>
            <person name="Chen A."/>
            <person name="Palaniappan K."/>
            <person name="Land M."/>
            <person name="Hauser L."/>
            <person name="Chang Y.J."/>
            <person name="Jeffries C.D."/>
            <person name="Rohde M."/>
            <person name="Goker M."/>
            <person name="Spring S."/>
            <person name="Woyke T."/>
            <person name="Bristow J."/>
            <person name="Eisen J.A."/>
            <person name="Markowitz V."/>
            <person name="Hugenholtz P."/>
            <person name="Kyrpides N.C."/>
            <person name="Klenk H.P."/>
        </authorList>
    </citation>
    <scope>NUCLEOTIDE SEQUENCE [LARGE SCALE GENOMIC DNA]</scope>
    <source>
        <strain evidence="2">ATCC 49924 / DSM 5501 / Z-7288</strain>
    </source>
</reference>
<protein>
    <submittedName>
        <fullName evidence="1">Putative metal dependent hydrolase</fullName>
    </submittedName>
</protein>
<dbReference type="InterPro" id="IPR036866">
    <property type="entry name" value="RibonucZ/Hydroxyglut_hydro"/>
</dbReference>
<dbReference type="Gene3D" id="3.60.15.10">
    <property type="entry name" value="Ribonuclease Z/Hydroxyacylglutathione hydrolase-like"/>
    <property type="match status" value="1"/>
</dbReference>
<dbReference type="STRING" id="574087.Acear_0638"/>
<keyword evidence="1" id="KW-0378">Hydrolase</keyword>
<dbReference type="EMBL" id="CP002105">
    <property type="protein sequence ID" value="ADL12180.1"/>
    <property type="molecule type" value="Genomic_DNA"/>
</dbReference>
<organism evidence="1 2">
    <name type="scientific">Acetohalobium arabaticum (strain ATCC 49924 / DSM 5501 / Z-7288)</name>
    <dbReference type="NCBI Taxonomy" id="574087"/>
    <lineage>
        <taxon>Bacteria</taxon>
        <taxon>Bacillati</taxon>
        <taxon>Bacillota</taxon>
        <taxon>Clostridia</taxon>
        <taxon>Halanaerobiales</taxon>
        <taxon>Halobacteroidaceae</taxon>
        <taxon>Acetohalobium</taxon>
    </lineage>
</organism>
<dbReference type="GO" id="GO:0016787">
    <property type="term" value="F:hydrolase activity"/>
    <property type="evidence" value="ECO:0007669"/>
    <property type="project" value="UniProtKB-KW"/>
</dbReference>
<dbReference type="KEGG" id="aar:Acear_0638"/>
<dbReference type="PANTHER" id="PTHR42967">
    <property type="entry name" value="METAL DEPENDENT HYDROLASE"/>
    <property type="match status" value="1"/>
</dbReference>
<dbReference type="AlphaFoldDB" id="D9QVC1"/>
<evidence type="ECO:0000313" key="2">
    <source>
        <dbReference type="Proteomes" id="UP000001661"/>
    </source>
</evidence>